<protein>
    <submittedName>
        <fullName evidence="6">1-acyl-sn-glycerol-3-phosphate acyltransferase</fullName>
    </submittedName>
</protein>
<proteinExistence type="predicted"/>
<dbReference type="Proteomes" id="UP000001596">
    <property type="component" value="Chromosome 1"/>
</dbReference>
<evidence type="ECO:0000256" key="4">
    <source>
        <dbReference type="SAM" id="Phobius"/>
    </source>
</evidence>
<dbReference type="KEGG" id="avi:Avi_4030"/>
<gene>
    <name evidence="6" type="primary">plsC</name>
    <name evidence="6" type="ordered locus">Avi_4030</name>
</gene>
<evidence type="ECO:0000259" key="5">
    <source>
        <dbReference type="SMART" id="SM00563"/>
    </source>
</evidence>
<comment type="pathway">
    <text evidence="1">Lipid metabolism.</text>
</comment>
<dbReference type="PANTHER" id="PTHR10434:SF40">
    <property type="entry name" value="1-ACYL-SN-GLYCEROL-3-PHOSPHATE ACYLTRANSFERASE"/>
    <property type="match status" value="1"/>
</dbReference>
<dbReference type="InterPro" id="IPR002123">
    <property type="entry name" value="Plipid/glycerol_acylTrfase"/>
</dbReference>
<dbReference type="CDD" id="cd07989">
    <property type="entry name" value="LPLAT_AGPAT-like"/>
    <property type="match status" value="1"/>
</dbReference>
<dbReference type="Pfam" id="PF01553">
    <property type="entry name" value="Acyltransferase"/>
    <property type="match status" value="1"/>
</dbReference>
<reference evidence="6 7" key="1">
    <citation type="journal article" date="2009" name="J. Bacteriol.">
        <title>Genome sequences of three Agrobacterium biovars help elucidate the evolution of multichromosome genomes in bacteria.</title>
        <authorList>
            <person name="Slater S.C."/>
            <person name="Goldman B.S."/>
            <person name="Goodner B."/>
            <person name="Setubal J.C."/>
            <person name="Farrand S.K."/>
            <person name="Nester E.W."/>
            <person name="Burr T.J."/>
            <person name="Banta L."/>
            <person name="Dickerman A.W."/>
            <person name="Paulsen I."/>
            <person name="Otten L."/>
            <person name="Suen G."/>
            <person name="Welch R."/>
            <person name="Almeida N.F."/>
            <person name="Arnold F."/>
            <person name="Burton O.T."/>
            <person name="Du Z."/>
            <person name="Ewing A."/>
            <person name="Godsy E."/>
            <person name="Heisel S."/>
            <person name="Houmiel K.L."/>
            <person name="Jhaveri J."/>
            <person name="Lu J."/>
            <person name="Miller N.M."/>
            <person name="Norton S."/>
            <person name="Chen Q."/>
            <person name="Phoolcharoen W."/>
            <person name="Ohlin V."/>
            <person name="Ondrusek D."/>
            <person name="Pride N."/>
            <person name="Stricklin S.L."/>
            <person name="Sun J."/>
            <person name="Wheeler C."/>
            <person name="Wilson L."/>
            <person name="Zhu H."/>
            <person name="Wood D.W."/>
        </authorList>
    </citation>
    <scope>NUCLEOTIDE SEQUENCE [LARGE SCALE GENOMIC DNA]</scope>
    <source>
        <strain evidence="7">S4 / ATCC BAA-846</strain>
    </source>
</reference>
<dbReference type="SUPFAM" id="SSF69593">
    <property type="entry name" value="Glycerol-3-phosphate (1)-acyltransferase"/>
    <property type="match status" value="1"/>
</dbReference>
<keyword evidence="4" id="KW-0812">Transmembrane</keyword>
<dbReference type="HOGENOM" id="CLU_027938_5_1_5"/>
<evidence type="ECO:0000256" key="1">
    <source>
        <dbReference type="ARBA" id="ARBA00005189"/>
    </source>
</evidence>
<keyword evidence="4" id="KW-1133">Transmembrane helix</keyword>
<accession>B9JTK2</accession>
<dbReference type="EMBL" id="CP000633">
    <property type="protein sequence ID" value="ACM37910.1"/>
    <property type="molecule type" value="Genomic_DNA"/>
</dbReference>
<evidence type="ECO:0000313" key="6">
    <source>
        <dbReference type="EMBL" id="ACM37910.1"/>
    </source>
</evidence>
<dbReference type="eggNOG" id="COG0204">
    <property type="taxonomic scope" value="Bacteria"/>
</dbReference>
<dbReference type="GO" id="GO:0003841">
    <property type="term" value="F:1-acylglycerol-3-phosphate O-acyltransferase activity"/>
    <property type="evidence" value="ECO:0007669"/>
    <property type="project" value="TreeGrafter"/>
</dbReference>
<feature type="domain" description="Phospholipid/glycerol acyltransferase" evidence="5">
    <location>
        <begin position="108"/>
        <end position="222"/>
    </location>
</feature>
<feature type="transmembrane region" description="Helical" evidence="4">
    <location>
        <begin position="47"/>
        <end position="67"/>
    </location>
</feature>
<evidence type="ECO:0000256" key="2">
    <source>
        <dbReference type="ARBA" id="ARBA00022679"/>
    </source>
</evidence>
<evidence type="ECO:0000313" key="7">
    <source>
        <dbReference type="Proteomes" id="UP000001596"/>
    </source>
</evidence>
<evidence type="ECO:0000256" key="3">
    <source>
        <dbReference type="ARBA" id="ARBA00023315"/>
    </source>
</evidence>
<dbReference type="PANTHER" id="PTHR10434">
    <property type="entry name" value="1-ACYL-SN-GLYCEROL-3-PHOSPHATE ACYLTRANSFERASE"/>
    <property type="match status" value="1"/>
</dbReference>
<dbReference type="GO" id="GO:0006654">
    <property type="term" value="P:phosphatidic acid biosynthetic process"/>
    <property type="evidence" value="ECO:0007669"/>
    <property type="project" value="TreeGrafter"/>
</dbReference>
<sequence length="303" mass="35045">MHRSNPPKASRTCDVEPSSSYWKIRIGRAICRRNIFMLALRSHVFNVLFYACLILWMVLAAPIYFILPRKIAYSVPKTWARFSHWLMKTVVGTTFEIEGLENIPHSGYILAPKHQSFWDTYALLPWLDDPVYILKRELMWIPFFGWYAAKQNMIPVNRGGRGKEMVKVMQRAAVEVRNGRQLVIYPEGTRRPPGADPEYKFGIARLYRDLKVPVVPVAMHAGLFWPRRSLMRYPGHYKIRILPPIQPGMKPDAFFETLTRQLETASDALLLEAAQTNPDLPMPPTAKHRLETMRAQEQAKNPS</sequence>
<dbReference type="STRING" id="311402.Avi_4030"/>
<keyword evidence="3 6" id="KW-0012">Acyltransferase</keyword>
<name>B9JTK2_ALLAM</name>
<dbReference type="AlphaFoldDB" id="B9JTK2"/>
<dbReference type="SMART" id="SM00563">
    <property type="entry name" value="PlsC"/>
    <property type="match status" value="1"/>
</dbReference>
<keyword evidence="4" id="KW-0472">Membrane</keyword>
<organism evidence="6 7">
    <name type="scientific">Allorhizobium ampelinum (strain ATCC BAA-846 / DSM 112012 / S4)</name>
    <name type="common">Agrobacterium vitis (strain S4)</name>
    <dbReference type="NCBI Taxonomy" id="311402"/>
    <lineage>
        <taxon>Bacteria</taxon>
        <taxon>Pseudomonadati</taxon>
        <taxon>Pseudomonadota</taxon>
        <taxon>Alphaproteobacteria</taxon>
        <taxon>Hyphomicrobiales</taxon>
        <taxon>Rhizobiaceae</taxon>
        <taxon>Rhizobium/Agrobacterium group</taxon>
        <taxon>Allorhizobium</taxon>
        <taxon>Allorhizobium ampelinum</taxon>
    </lineage>
</organism>
<keyword evidence="2 6" id="KW-0808">Transferase</keyword>
<keyword evidence="7" id="KW-1185">Reference proteome</keyword>